<protein>
    <submittedName>
        <fullName evidence="2">Uncharacterized protein</fullName>
    </submittedName>
</protein>
<evidence type="ECO:0000256" key="1">
    <source>
        <dbReference type="SAM" id="MobiDB-lite"/>
    </source>
</evidence>
<organism evidence="2 3">
    <name type="scientific">Diploscapter pachys</name>
    <dbReference type="NCBI Taxonomy" id="2018661"/>
    <lineage>
        <taxon>Eukaryota</taxon>
        <taxon>Metazoa</taxon>
        <taxon>Ecdysozoa</taxon>
        <taxon>Nematoda</taxon>
        <taxon>Chromadorea</taxon>
        <taxon>Rhabditida</taxon>
        <taxon>Rhabditina</taxon>
        <taxon>Rhabditomorpha</taxon>
        <taxon>Rhabditoidea</taxon>
        <taxon>Rhabditidae</taxon>
        <taxon>Diploscapter</taxon>
    </lineage>
</organism>
<keyword evidence="3" id="KW-1185">Reference proteome</keyword>
<evidence type="ECO:0000313" key="3">
    <source>
        <dbReference type="Proteomes" id="UP000218231"/>
    </source>
</evidence>
<dbReference type="EMBL" id="LIAE01009873">
    <property type="protein sequence ID" value="PAV67890.1"/>
    <property type="molecule type" value="Genomic_DNA"/>
</dbReference>
<feature type="region of interest" description="Disordered" evidence="1">
    <location>
        <begin position="76"/>
        <end position="107"/>
    </location>
</feature>
<reference evidence="2 3" key="1">
    <citation type="journal article" date="2017" name="Curr. Biol.">
        <title>Genome architecture and evolution of a unichromosomal asexual nematode.</title>
        <authorList>
            <person name="Fradin H."/>
            <person name="Zegar C."/>
            <person name="Gutwein M."/>
            <person name="Lucas J."/>
            <person name="Kovtun M."/>
            <person name="Corcoran D."/>
            <person name="Baugh L.R."/>
            <person name="Kiontke K."/>
            <person name="Gunsalus K."/>
            <person name="Fitch D.H."/>
            <person name="Piano F."/>
        </authorList>
    </citation>
    <scope>NUCLEOTIDE SEQUENCE [LARGE SCALE GENOMIC DNA]</scope>
    <source>
        <strain evidence="2">PF1309</strain>
    </source>
</reference>
<accession>A0A2A2K1W8</accession>
<evidence type="ECO:0000313" key="2">
    <source>
        <dbReference type="EMBL" id="PAV67890.1"/>
    </source>
</evidence>
<comment type="caution">
    <text evidence="2">The sequence shown here is derived from an EMBL/GenBank/DDBJ whole genome shotgun (WGS) entry which is preliminary data.</text>
</comment>
<feature type="compositionally biased region" description="Basic and acidic residues" evidence="1">
    <location>
        <begin position="76"/>
        <end position="93"/>
    </location>
</feature>
<proteinExistence type="predicted"/>
<name>A0A2A2K1W8_9BILA</name>
<dbReference type="Proteomes" id="UP000218231">
    <property type="component" value="Unassembled WGS sequence"/>
</dbReference>
<dbReference type="AlphaFoldDB" id="A0A2A2K1W8"/>
<gene>
    <name evidence="2" type="ORF">WR25_24138</name>
</gene>
<sequence length="124" mass="14099">MEREQQSNAADLVNGGMDKGVDGQIHTHTHIKQFAQLPQLLKGIYRIAIPFAIHKLYREGEAKAFRALLNETDTTTSREKTIEDGHYADEGKKKGTQYSAGGRGEARGIDMQMREWEESMRIHR</sequence>